<dbReference type="Pfam" id="PF13624">
    <property type="entry name" value="SurA_N_3"/>
    <property type="match status" value="1"/>
</dbReference>
<accession>A0A0B3BSY7</accession>
<evidence type="ECO:0000313" key="14">
    <source>
        <dbReference type="EMBL" id="KHO64146.1"/>
    </source>
</evidence>
<evidence type="ECO:0000256" key="9">
    <source>
        <dbReference type="ARBA" id="ARBA00040743"/>
    </source>
</evidence>
<dbReference type="InterPro" id="IPR027304">
    <property type="entry name" value="Trigger_fact/SurA_dom_sf"/>
</dbReference>
<keyword evidence="11" id="KW-0697">Rotamase</keyword>
<reference evidence="14 15" key="1">
    <citation type="submission" date="2014-11" db="EMBL/GenBank/DDBJ databases">
        <title>Genome sequence of Pseudomonas tuomuerensis JCM 14085.</title>
        <authorList>
            <person name="Shin S.-K."/>
            <person name="Yi H."/>
        </authorList>
    </citation>
    <scope>NUCLEOTIDE SEQUENCE [LARGE SCALE GENOMIC DNA]</scope>
    <source>
        <strain evidence="14 15">JCM 14085</strain>
    </source>
</reference>
<dbReference type="GO" id="GO:0003755">
    <property type="term" value="F:peptidyl-prolyl cis-trans isomerase activity"/>
    <property type="evidence" value="ECO:0007669"/>
    <property type="project" value="UniProtKB-KW"/>
</dbReference>
<keyword evidence="15" id="KW-1185">Reference proteome</keyword>
<evidence type="ECO:0000256" key="2">
    <source>
        <dbReference type="ARBA" id="ARBA00022475"/>
    </source>
</evidence>
<keyword evidence="3" id="KW-0997">Cell inner membrane</keyword>
<protein>
    <recommendedName>
        <fullName evidence="9">Periplasmic chaperone PpiD</fullName>
    </recommendedName>
    <alternativeName>
        <fullName evidence="10">Periplasmic folding chaperone</fullName>
    </alternativeName>
</protein>
<dbReference type="Gene3D" id="1.10.4030.10">
    <property type="entry name" value="Porin chaperone SurA, peptide-binding domain"/>
    <property type="match status" value="1"/>
</dbReference>
<comment type="caution">
    <text evidence="14">The sequence shown here is derived from an EMBL/GenBank/DDBJ whole genome shotgun (WGS) entry which is preliminary data.</text>
</comment>
<feature type="domain" description="PpiC" evidence="13">
    <location>
        <begin position="262"/>
        <end position="361"/>
    </location>
</feature>
<dbReference type="SUPFAM" id="SSF54534">
    <property type="entry name" value="FKBP-like"/>
    <property type="match status" value="1"/>
</dbReference>
<dbReference type="Proteomes" id="UP000030980">
    <property type="component" value="Unassembled WGS sequence"/>
</dbReference>
<keyword evidence="11 14" id="KW-0413">Isomerase</keyword>
<keyword evidence="7" id="KW-0143">Chaperone</keyword>
<feature type="transmembrane region" description="Helical" evidence="12">
    <location>
        <begin position="12"/>
        <end position="34"/>
    </location>
</feature>
<gene>
    <name evidence="14" type="ORF">PT85_12895</name>
</gene>
<name>A0A0B3BSY7_9PSED</name>
<dbReference type="InterPro" id="IPR023058">
    <property type="entry name" value="PPIase_PpiC_CS"/>
</dbReference>
<evidence type="ECO:0000256" key="7">
    <source>
        <dbReference type="ARBA" id="ARBA00023186"/>
    </source>
</evidence>
<dbReference type="PROSITE" id="PS01096">
    <property type="entry name" value="PPIC_PPIASE_1"/>
    <property type="match status" value="1"/>
</dbReference>
<sequence length="622" mass="69508">MLQNIRDNSQGWIAKTIIGLIIVLLALTGFEAIFNSAGNQQTAAEVNGEEISLSELNQAVEMQRRQLLQQFGRDFDTSLIDEQLLRNAALSDLIDRRLLVQAAQESDFALSQAALDQVILQTPEFQENGRFSPARFDQVIRQMGYGRLQFRQMLEEEMLIGQLQAAVAGSGFVTEQEVRDFVRLDKQTRDFALYRIKADTNEVDVTDEQVAAYYEQNAQRFMTPEQVVIEYVELKKDSFFDQVSTSEEELRSRYQAEIANLAEQRRAAHILIEAGDARSSDEARKHIEALRQRLDQGEDFAVLAREASEDTGSAADGGDLGFAGPGVYDPEFESVLFALKKGEVSAPVRTEFGWHLIKLLDSQAADVPSFAALKDKLERDLKAEKVEQRFVEAVRELENLAFEAADLQQPAQELGLQVQTSEPFGREGGGSGITANRQVIQQAFSPDLLESGANSQALELDAETIMVMRVKEHRQPQRMNLEQVAGSVRATLQRESAAEAAKSQGEALLANLREGQTPSTQESSWQVFEAATRSLEGVEPQVLQTLFRMPKPEQAQKPQFAGIALGNGDYVLLRLTGVSEPTEVLDDNEARMYQRFLASRAGQDDFAAYRARLQREADIERF</sequence>
<keyword evidence="6 12" id="KW-0472">Membrane</keyword>
<keyword evidence="4 12" id="KW-0812">Transmembrane</keyword>
<dbReference type="OrthoDB" id="9812372at2"/>
<evidence type="ECO:0000313" key="15">
    <source>
        <dbReference type="Proteomes" id="UP000030980"/>
    </source>
</evidence>
<evidence type="ECO:0000256" key="12">
    <source>
        <dbReference type="SAM" id="Phobius"/>
    </source>
</evidence>
<dbReference type="PANTHER" id="PTHR47529">
    <property type="entry name" value="PEPTIDYL-PROLYL CIS-TRANS ISOMERASE D"/>
    <property type="match status" value="1"/>
</dbReference>
<evidence type="ECO:0000256" key="6">
    <source>
        <dbReference type="ARBA" id="ARBA00023136"/>
    </source>
</evidence>
<dbReference type="GO" id="GO:0005886">
    <property type="term" value="C:plasma membrane"/>
    <property type="evidence" value="ECO:0007669"/>
    <property type="project" value="UniProtKB-SubCell"/>
</dbReference>
<dbReference type="InterPro" id="IPR046357">
    <property type="entry name" value="PPIase_dom_sf"/>
</dbReference>
<evidence type="ECO:0000256" key="4">
    <source>
        <dbReference type="ARBA" id="ARBA00022692"/>
    </source>
</evidence>
<evidence type="ECO:0000256" key="8">
    <source>
        <dbReference type="ARBA" id="ARBA00038408"/>
    </source>
</evidence>
<keyword evidence="5 12" id="KW-1133">Transmembrane helix</keyword>
<evidence type="ECO:0000259" key="13">
    <source>
        <dbReference type="PROSITE" id="PS50198"/>
    </source>
</evidence>
<dbReference type="SUPFAM" id="SSF109998">
    <property type="entry name" value="Triger factor/SurA peptide-binding domain-like"/>
    <property type="match status" value="1"/>
</dbReference>
<evidence type="ECO:0000256" key="11">
    <source>
        <dbReference type="PROSITE-ProRule" id="PRU00278"/>
    </source>
</evidence>
<evidence type="ECO:0000256" key="10">
    <source>
        <dbReference type="ARBA" id="ARBA00042775"/>
    </source>
</evidence>
<dbReference type="AlphaFoldDB" id="A0A0B3BSY7"/>
<evidence type="ECO:0000256" key="1">
    <source>
        <dbReference type="ARBA" id="ARBA00004382"/>
    </source>
</evidence>
<dbReference type="PROSITE" id="PS50198">
    <property type="entry name" value="PPIC_PPIASE_2"/>
    <property type="match status" value="1"/>
</dbReference>
<organism evidence="14 15">
    <name type="scientific">Pseudomonas flexibilis</name>
    <dbReference type="NCBI Taxonomy" id="706570"/>
    <lineage>
        <taxon>Bacteria</taxon>
        <taxon>Pseudomonadati</taxon>
        <taxon>Pseudomonadota</taxon>
        <taxon>Gammaproteobacteria</taxon>
        <taxon>Pseudomonadales</taxon>
        <taxon>Pseudomonadaceae</taxon>
        <taxon>Pseudomonas</taxon>
    </lineage>
</organism>
<dbReference type="InterPro" id="IPR000297">
    <property type="entry name" value="PPIase_PpiC"/>
</dbReference>
<dbReference type="Pfam" id="PF00639">
    <property type="entry name" value="Rotamase"/>
    <property type="match status" value="1"/>
</dbReference>
<dbReference type="InterPro" id="IPR052029">
    <property type="entry name" value="PpiD_chaperone"/>
</dbReference>
<comment type="similarity">
    <text evidence="8">Belongs to the PpiD chaperone family.</text>
</comment>
<dbReference type="Gene3D" id="3.10.50.40">
    <property type="match status" value="1"/>
</dbReference>
<evidence type="ECO:0000256" key="5">
    <source>
        <dbReference type="ARBA" id="ARBA00022989"/>
    </source>
</evidence>
<keyword evidence="2" id="KW-1003">Cell membrane</keyword>
<dbReference type="RefSeq" id="WP_039606859.1">
    <property type="nucleotide sequence ID" value="NZ_FMUP01000003.1"/>
</dbReference>
<dbReference type="STRING" id="706570.PT85_12895"/>
<dbReference type="EMBL" id="JTAK01000005">
    <property type="protein sequence ID" value="KHO64146.1"/>
    <property type="molecule type" value="Genomic_DNA"/>
</dbReference>
<comment type="subcellular location">
    <subcellularLocation>
        <location evidence="1">Cell inner membrane</location>
        <topology evidence="1">Single-pass type II membrane protein</topology>
        <orientation evidence="1">Periplasmic side</orientation>
    </subcellularLocation>
</comment>
<dbReference type="PANTHER" id="PTHR47529:SF1">
    <property type="entry name" value="PERIPLASMIC CHAPERONE PPID"/>
    <property type="match status" value="1"/>
</dbReference>
<evidence type="ECO:0000256" key="3">
    <source>
        <dbReference type="ARBA" id="ARBA00022519"/>
    </source>
</evidence>
<proteinExistence type="inferred from homology"/>